<feature type="compositionally biased region" description="Basic and acidic residues" evidence="1">
    <location>
        <begin position="184"/>
        <end position="196"/>
    </location>
</feature>
<evidence type="ECO:0000313" key="3">
    <source>
        <dbReference type="Proteomes" id="UP000013911"/>
    </source>
</evidence>
<dbReference type="RefSeq" id="WP_010857803.1">
    <property type="nucleotide sequence ID" value="NZ_KB933398.1"/>
</dbReference>
<dbReference type="AlphaFoldDB" id="R7ZIG9"/>
<feature type="region of interest" description="Disordered" evidence="1">
    <location>
        <begin position="129"/>
        <end position="216"/>
    </location>
</feature>
<reference evidence="2 3" key="1">
    <citation type="submission" date="2013-04" db="EMBL/GenBank/DDBJ databases">
        <title>Draft genome of the heavy metal tolerant bacterium Lysinibacillus sphaericus strain OT4b.31.</title>
        <authorList>
            <person name="Pena-Montenegro T.D."/>
            <person name="Dussan J."/>
        </authorList>
    </citation>
    <scope>NUCLEOTIDE SEQUENCE [LARGE SCALE GENOMIC DNA]</scope>
    <source>
        <strain evidence="2 3">OT4b.31</strain>
    </source>
</reference>
<sequence length="329" mass="38150">MLGWISLHRKLRENEIYADPYMLKLWIHCLLKASHKERNQLIGNQVVNLEIGQFITGRKALANEFNKGAKDTHIISESTLWRWLQLFEQLQMLNIKKTTKYSVVTVVNWCEYQWIEQQMDSKWTAVEQQVDSSRTTSEQQMDNKRTSDEQQMNTNNNVNNLNNVNNDNNSNNDNNVNHENNAINEKKRPTDKDLKDSFNAPSITNSVDREKEEKKKEKTVVCLSVPSPVDLIGLEKQSASTLTRSEQIASIEKAIRFTFDNVDEQVYKEIQGWLMMHNYELVSEAIKVTAQLDEPPPKLSSHILTMLADWKNQGINTYEHLLAKQEQTA</sequence>
<dbReference type="Proteomes" id="UP000013911">
    <property type="component" value="Unassembled WGS sequence"/>
</dbReference>
<accession>R7ZIG9</accession>
<dbReference type="OrthoDB" id="1821976at2"/>
<evidence type="ECO:0000313" key="2">
    <source>
        <dbReference type="EMBL" id="EON73834.1"/>
    </source>
</evidence>
<protein>
    <submittedName>
        <fullName evidence="2">Phage regulatory protein</fullName>
    </submittedName>
</protein>
<evidence type="ECO:0000256" key="1">
    <source>
        <dbReference type="SAM" id="MobiDB-lite"/>
    </source>
</evidence>
<dbReference type="eggNOG" id="COG3935">
    <property type="taxonomic scope" value="Bacteria"/>
</dbReference>
<dbReference type="EMBL" id="AQPX01000008">
    <property type="protein sequence ID" value="EON73834.1"/>
    <property type="molecule type" value="Genomic_DNA"/>
</dbReference>
<feature type="compositionally biased region" description="Basic and acidic residues" evidence="1">
    <location>
        <begin position="207"/>
        <end position="216"/>
    </location>
</feature>
<feature type="compositionally biased region" description="Low complexity" evidence="1">
    <location>
        <begin position="153"/>
        <end position="183"/>
    </location>
</feature>
<name>R7ZIG9_LYSSH</name>
<proteinExistence type="predicted"/>
<comment type="caution">
    <text evidence="2">The sequence shown here is derived from an EMBL/GenBank/DDBJ whole genome shotgun (WGS) entry which is preliminary data.</text>
</comment>
<dbReference type="HOGENOM" id="CLU_844125_0_0_9"/>
<dbReference type="PATRIC" id="fig|1285586.5.peg.850"/>
<gene>
    <name evidence="2" type="ORF">H131_04194</name>
</gene>
<feature type="compositionally biased region" description="Polar residues" evidence="1">
    <location>
        <begin position="129"/>
        <end position="140"/>
    </location>
</feature>
<organism evidence="2 3">
    <name type="scientific">Lysinibacillus sphaericus OT4b.31</name>
    <dbReference type="NCBI Taxonomy" id="1285586"/>
    <lineage>
        <taxon>Bacteria</taxon>
        <taxon>Bacillati</taxon>
        <taxon>Bacillota</taxon>
        <taxon>Bacilli</taxon>
        <taxon>Bacillales</taxon>
        <taxon>Bacillaceae</taxon>
        <taxon>Lysinibacillus</taxon>
    </lineage>
</organism>